<keyword evidence="2" id="KW-1185">Reference proteome</keyword>
<protein>
    <submittedName>
        <fullName evidence="1">Uncharacterized protein</fullName>
    </submittedName>
</protein>
<evidence type="ECO:0000313" key="2">
    <source>
        <dbReference type="Proteomes" id="UP000730618"/>
    </source>
</evidence>
<dbReference type="Proteomes" id="UP000730618">
    <property type="component" value="Unassembled WGS sequence"/>
</dbReference>
<reference evidence="1 2" key="1">
    <citation type="submission" date="2021-06" db="EMBL/GenBank/DDBJ databases">
        <authorList>
            <person name="Criscuolo A."/>
        </authorList>
    </citation>
    <scope>NUCLEOTIDE SEQUENCE [LARGE SCALE GENOMIC DNA]</scope>
    <source>
        <strain evidence="2">CIP 111802</strain>
    </source>
</reference>
<proteinExistence type="predicted"/>
<gene>
    <name evidence="1" type="ORF">PAECIP111802_07113</name>
</gene>
<dbReference type="EMBL" id="CAJVCE010000045">
    <property type="protein sequence ID" value="CAG7658652.1"/>
    <property type="molecule type" value="Genomic_DNA"/>
</dbReference>
<comment type="caution">
    <text evidence="1">The sequence shown here is derived from an EMBL/GenBank/DDBJ whole genome shotgun (WGS) entry which is preliminary data.</text>
</comment>
<organism evidence="1 2">
    <name type="scientific">Paenibacillus allorhizosphaerae</name>
    <dbReference type="NCBI Taxonomy" id="2849866"/>
    <lineage>
        <taxon>Bacteria</taxon>
        <taxon>Bacillati</taxon>
        <taxon>Bacillota</taxon>
        <taxon>Bacilli</taxon>
        <taxon>Bacillales</taxon>
        <taxon>Paenibacillaceae</taxon>
        <taxon>Paenibacillus</taxon>
    </lineage>
</organism>
<sequence length="604" mass="69374">MAEYQDKVYLNLIQQANTKYADLIKDDLGSQFIQSCGRDLAGELVRTYFDTSDFHITVDQLAMRMLKFSYGNEYDPIAVNGDIQKLSYNYHDNEHTKAGKELIQQMDVKQESLFTKEQYVEETTSKTKTRYKDHTMINEAKGKYADAQKNAEGSITDEYTHLEGEYIIGKDGRKFRRQEVEHTQALSSAKYNKEYISEEGIQRLREFYNSSENFAMMDKSANASKGDVRVYVTDKNGDKIDITHRATPEQYASAIIERWEDDNNSNKVQQLKDKGYLNEEGKVPKSVKNQLVRNIKASQNAESKVILKEAKYKKVATDAGKKALKSMGKVIAGQVIYYIMPPLMYEIKELLKNKADTLEEALERLSKATKRIAKYAYSKLSESLKFIGTAFMKNFIKSFLDLLINMVKATVKKLLAMAKKLVLSTVDAIKIICDKNTSRSEKADAVTNLFGVTITTIVLELVFEYFEKQLGIPEYLLLPLQTITTVICTNLTMLILQKADLFNVRHGFKINAIRQLFAETEDQYLSLVQSADLKVTENINRIIVQCQQECADIYNNLVRNNPYESSVLIDLEKINKIFRMNISFADEWFRFLRLNNIRKELIGN</sequence>
<accession>A0ABN7U122</accession>
<evidence type="ECO:0000313" key="1">
    <source>
        <dbReference type="EMBL" id="CAG7658652.1"/>
    </source>
</evidence>
<name>A0ABN7U122_9BACL</name>